<sequence>MEHTFRRHAFVTLLKCAKAVSLFQTEDNIFELGPRESDKELKKQPPSQAKNEHSTFLACEPLLLSRRTVAAELCGEDKLTAAETLFRRMLSYSEDLEYSMSTVRDFQRDLILAAMARKAVAILTAMKYIFWVMEMDTVGRDGTQLMSNINTLSTLGSASARAAY</sequence>
<dbReference type="AlphaFoldDB" id="A0A0N4W8Y1"/>
<reference evidence="1 2" key="2">
    <citation type="submission" date="2018-11" db="EMBL/GenBank/DDBJ databases">
        <authorList>
            <consortium name="Pathogen Informatics"/>
        </authorList>
    </citation>
    <scope>NUCLEOTIDE SEQUENCE [LARGE SCALE GENOMIC DNA]</scope>
    <source>
        <strain evidence="1 2">MHpl1</strain>
    </source>
</reference>
<keyword evidence="2" id="KW-1185">Reference proteome</keyword>
<dbReference type="EMBL" id="UZAF01016531">
    <property type="protein sequence ID" value="VDO29751.1"/>
    <property type="molecule type" value="Genomic_DNA"/>
</dbReference>
<gene>
    <name evidence="1" type="ORF">HPLM_LOCUS6693</name>
</gene>
<accession>A0A0N4W8Y1</accession>
<name>A0A0N4W8Y1_HAEPC</name>
<evidence type="ECO:0000313" key="1">
    <source>
        <dbReference type="EMBL" id="VDO29751.1"/>
    </source>
</evidence>
<protein>
    <submittedName>
        <fullName evidence="3">NR LBD domain-containing protein</fullName>
    </submittedName>
</protein>
<organism evidence="3">
    <name type="scientific">Haemonchus placei</name>
    <name type="common">Barber's pole worm</name>
    <dbReference type="NCBI Taxonomy" id="6290"/>
    <lineage>
        <taxon>Eukaryota</taxon>
        <taxon>Metazoa</taxon>
        <taxon>Ecdysozoa</taxon>
        <taxon>Nematoda</taxon>
        <taxon>Chromadorea</taxon>
        <taxon>Rhabditida</taxon>
        <taxon>Rhabditina</taxon>
        <taxon>Rhabditomorpha</taxon>
        <taxon>Strongyloidea</taxon>
        <taxon>Trichostrongylidae</taxon>
        <taxon>Haemonchus</taxon>
    </lineage>
</organism>
<reference evidence="3" key="1">
    <citation type="submission" date="2017-02" db="UniProtKB">
        <authorList>
            <consortium name="WormBaseParasite"/>
        </authorList>
    </citation>
    <scope>IDENTIFICATION</scope>
</reference>
<proteinExistence type="predicted"/>
<dbReference type="WBParaSite" id="HPLM_0000670101-mRNA-1">
    <property type="protein sequence ID" value="HPLM_0000670101-mRNA-1"/>
    <property type="gene ID" value="HPLM_0000670101"/>
</dbReference>
<evidence type="ECO:0000313" key="3">
    <source>
        <dbReference type="WBParaSite" id="HPLM_0000670101-mRNA-1"/>
    </source>
</evidence>
<evidence type="ECO:0000313" key="2">
    <source>
        <dbReference type="Proteomes" id="UP000268014"/>
    </source>
</evidence>
<dbReference type="Proteomes" id="UP000268014">
    <property type="component" value="Unassembled WGS sequence"/>
</dbReference>